<accession>A0A4Z0YW27</accession>
<comment type="caution">
    <text evidence="1">The sequence shown here is derived from an EMBL/GenBank/DDBJ whole genome shotgun (WGS) entry which is preliminary data.</text>
</comment>
<reference evidence="1 2" key="1">
    <citation type="submission" date="2019-03" db="EMBL/GenBank/DDBJ databases">
        <title>Draft genome sequence of Xylaria hypoxylon DSM 108379, a ubiquitous saprotrophic-parasitic fungi on hardwood.</title>
        <authorList>
            <person name="Buettner E."/>
            <person name="Leonhardt S."/>
            <person name="Gebauer A.M."/>
            <person name="Liers C."/>
            <person name="Hofrichter M."/>
            <person name="Kellner H."/>
        </authorList>
    </citation>
    <scope>NUCLEOTIDE SEQUENCE [LARGE SCALE GENOMIC DNA]</scope>
    <source>
        <strain evidence="1 2">DSM 108379</strain>
    </source>
</reference>
<protein>
    <submittedName>
        <fullName evidence="1">Uncharacterized protein</fullName>
    </submittedName>
</protein>
<evidence type="ECO:0000313" key="1">
    <source>
        <dbReference type="EMBL" id="TGJ80612.1"/>
    </source>
</evidence>
<keyword evidence="2" id="KW-1185">Reference proteome</keyword>
<proteinExistence type="predicted"/>
<dbReference type="AlphaFoldDB" id="A0A4Z0YW27"/>
<organism evidence="1 2">
    <name type="scientific">Xylaria hypoxylon</name>
    <dbReference type="NCBI Taxonomy" id="37992"/>
    <lineage>
        <taxon>Eukaryota</taxon>
        <taxon>Fungi</taxon>
        <taxon>Dikarya</taxon>
        <taxon>Ascomycota</taxon>
        <taxon>Pezizomycotina</taxon>
        <taxon>Sordariomycetes</taxon>
        <taxon>Xylariomycetidae</taxon>
        <taxon>Xylariales</taxon>
        <taxon>Xylariaceae</taxon>
        <taxon>Xylaria</taxon>
    </lineage>
</organism>
<evidence type="ECO:0000313" key="2">
    <source>
        <dbReference type="Proteomes" id="UP000297716"/>
    </source>
</evidence>
<gene>
    <name evidence="1" type="ORF">E0Z10_g8151</name>
</gene>
<dbReference type="EMBL" id="SKBN01000211">
    <property type="protein sequence ID" value="TGJ80612.1"/>
    <property type="molecule type" value="Genomic_DNA"/>
</dbReference>
<dbReference type="Proteomes" id="UP000297716">
    <property type="component" value="Unassembled WGS sequence"/>
</dbReference>
<sequence>MCKIICNITYGCGHTAPWVNPRACQYDAEGTRKLLEKDPLCLIYRHCRNFGSVRQISTFDEMLCSSCFITQIEERKDVSAKAKENIISNSKKYADFHSQCAQKHIAETDKESQLGDMGVLYIEKVTGVALKRLNLSFSDKQMRTHHFEELLQIVMGLPFLDKDRLVARFASQVEKKFGAEDVKYFYELSMKGRNFGDYFRNGLKDPSVLD</sequence>
<dbReference type="OrthoDB" id="4757098at2759"/>
<name>A0A4Z0YW27_9PEZI</name>